<dbReference type="Pfam" id="PF13456">
    <property type="entry name" value="RVT_3"/>
    <property type="match status" value="1"/>
</dbReference>
<dbReference type="CDD" id="cd06222">
    <property type="entry name" value="RNase_H_like"/>
    <property type="match status" value="1"/>
</dbReference>
<dbReference type="InterPro" id="IPR002156">
    <property type="entry name" value="RNaseH_domain"/>
</dbReference>
<name>A0A2Z6NHJ1_TRISU</name>
<dbReference type="SUPFAM" id="SSF53098">
    <property type="entry name" value="Ribonuclease H-like"/>
    <property type="match status" value="1"/>
</dbReference>
<dbReference type="Gene3D" id="3.30.420.10">
    <property type="entry name" value="Ribonuclease H-like superfamily/Ribonuclease H"/>
    <property type="match status" value="1"/>
</dbReference>
<dbReference type="AlphaFoldDB" id="A0A2Z6NHJ1"/>
<dbReference type="Proteomes" id="UP000242715">
    <property type="component" value="Unassembled WGS sequence"/>
</dbReference>
<feature type="domain" description="RNase H type-1" evidence="2">
    <location>
        <begin position="512"/>
        <end position="634"/>
    </location>
</feature>
<dbReference type="PANTHER" id="PTHR46890">
    <property type="entry name" value="NON-LTR RETROLELEMENT REVERSE TRANSCRIPTASE-LIKE PROTEIN-RELATED"/>
    <property type="match status" value="1"/>
</dbReference>
<dbReference type="InterPro" id="IPR000477">
    <property type="entry name" value="RT_dom"/>
</dbReference>
<organism evidence="3 4">
    <name type="scientific">Trifolium subterraneum</name>
    <name type="common">Subterranean clover</name>
    <dbReference type="NCBI Taxonomy" id="3900"/>
    <lineage>
        <taxon>Eukaryota</taxon>
        <taxon>Viridiplantae</taxon>
        <taxon>Streptophyta</taxon>
        <taxon>Embryophyta</taxon>
        <taxon>Tracheophyta</taxon>
        <taxon>Spermatophyta</taxon>
        <taxon>Magnoliopsida</taxon>
        <taxon>eudicotyledons</taxon>
        <taxon>Gunneridae</taxon>
        <taxon>Pentapetalae</taxon>
        <taxon>rosids</taxon>
        <taxon>fabids</taxon>
        <taxon>Fabales</taxon>
        <taxon>Fabaceae</taxon>
        <taxon>Papilionoideae</taxon>
        <taxon>50 kb inversion clade</taxon>
        <taxon>NPAAA clade</taxon>
        <taxon>Hologalegina</taxon>
        <taxon>IRL clade</taxon>
        <taxon>Trifolieae</taxon>
        <taxon>Trifolium</taxon>
    </lineage>
</organism>
<dbReference type="PANTHER" id="PTHR46890:SF48">
    <property type="entry name" value="RNA-DIRECTED DNA POLYMERASE"/>
    <property type="match status" value="1"/>
</dbReference>
<evidence type="ECO:0000259" key="2">
    <source>
        <dbReference type="Pfam" id="PF13456"/>
    </source>
</evidence>
<dbReference type="InterPro" id="IPR036397">
    <property type="entry name" value="RNaseH_sf"/>
</dbReference>
<proteinExistence type="predicted"/>
<dbReference type="InterPro" id="IPR012337">
    <property type="entry name" value="RNaseH-like_sf"/>
</dbReference>
<accession>A0A2Z6NHJ1</accession>
<dbReference type="InterPro" id="IPR044730">
    <property type="entry name" value="RNase_H-like_dom_plant"/>
</dbReference>
<dbReference type="EMBL" id="DF973860">
    <property type="protein sequence ID" value="GAU41353.1"/>
    <property type="molecule type" value="Genomic_DNA"/>
</dbReference>
<evidence type="ECO:0000313" key="4">
    <source>
        <dbReference type="Proteomes" id="UP000242715"/>
    </source>
</evidence>
<evidence type="ECO:0000313" key="3">
    <source>
        <dbReference type="EMBL" id="GAU41353.1"/>
    </source>
</evidence>
<evidence type="ECO:0000259" key="1">
    <source>
        <dbReference type="Pfam" id="PF00078"/>
    </source>
</evidence>
<sequence length="659" mass="73910">MKDLRPIALCNVLYKKVLKLLANRLKECLDKCISEEQSAFVEGRSILDNVLIAMEGMLLRIGFSDKWVKWMMMCVSSVNYSVSMNFDKVGPIYPGRGLRQGDLLSPYLFILATEGLTALIKQAIWRGEIHGVKICRGAPVVSHLLFADDCFLFCRANIIEATHLMSLLDTYGAASGQEINLSKSEVFFSKKLSKAAQEDLSGIMGVKHVMGTGTYLSLPSMVRRSKKATFGYIKDRIWKKINSWRGKALSKAGKDIMIKSVLQSIPSYIMSVYLLPESIITDIERMFNSSGGVVILIMKGFDGLELYEGLILWWLEFIKLGDEIKIRIMSEPWLRGEDNLRVQSPQTQTVHPKKQNTYFGKCVVSACQLELGYVKVIVDKCGMKPEWEKLLNRDCAIIIILAKGVVLMAAHMVGEWHAVNMHQQQPHLITTVTSQTQQTPAASSRSSVVTGNQMLKKSQIYPSLPLTVVVPHPSTVVPRRYLPFKVVETPFEYSVAATIFLFSCSDRWLKCNVDASFSQASGHMGWGWCLRNSNGVFVAAGINMSTHKLTIVEGEAMAILEAMCEAISRRWFNIVFESDSKVVVDAIHANHQGVSELSSIIASIRLLLQCNQNFEIKFTKRQANMAAHTLARAAISWSSRTFFNYVPHCIELFINNEMS</sequence>
<dbReference type="SUPFAM" id="SSF56672">
    <property type="entry name" value="DNA/RNA polymerases"/>
    <property type="match status" value="1"/>
</dbReference>
<dbReference type="GO" id="GO:0004523">
    <property type="term" value="F:RNA-DNA hybrid ribonuclease activity"/>
    <property type="evidence" value="ECO:0007669"/>
    <property type="project" value="InterPro"/>
</dbReference>
<protein>
    <recommendedName>
        <fullName evidence="5">Reverse transcriptase domain-containing protein</fullName>
    </recommendedName>
</protein>
<dbReference type="CDD" id="cd01650">
    <property type="entry name" value="RT_nLTR_like"/>
    <property type="match status" value="1"/>
</dbReference>
<feature type="domain" description="Reverse transcriptase" evidence="1">
    <location>
        <begin position="2"/>
        <end position="188"/>
    </location>
</feature>
<reference evidence="4" key="1">
    <citation type="journal article" date="2017" name="Front. Plant Sci.">
        <title>Climate Clever Clovers: New Paradigm to Reduce the Environmental Footprint of Ruminants by Breeding Low Methanogenic Forages Utilizing Haplotype Variation.</title>
        <authorList>
            <person name="Kaur P."/>
            <person name="Appels R."/>
            <person name="Bayer P.E."/>
            <person name="Keeble-Gagnere G."/>
            <person name="Wang J."/>
            <person name="Hirakawa H."/>
            <person name="Shirasawa K."/>
            <person name="Vercoe P."/>
            <person name="Stefanova K."/>
            <person name="Durmic Z."/>
            <person name="Nichols P."/>
            <person name="Revell C."/>
            <person name="Isobe S.N."/>
            <person name="Edwards D."/>
            <person name="Erskine W."/>
        </authorList>
    </citation>
    <scope>NUCLEOTIDE SEQUENCE [LARGE SCALE GENOMIC DNA]</scope>
    <source>
        <strain evidence="4">cv. Daliak</strain>
    </source>
</reference>
<keyword evidence="4" id="KW-1185">Reference proteome</keyword>
<dbReference type="Pfam" id="PF00078">
    <property type="entry name" value="RVT_1"/>
    <property type="match status" value="1"/>
</dbReference>
<dbReference type="GO" id="GO:0003676">
    <property type="term" value="F:nucleic acid binding"/>
    <property type="evidence" value="ECO:0007669"/>
    <property type="project" value="InterPro"/>
</dbReference>
<dbReference type="InterPro" id="IPR052343">
    <property type="entry name" value="Retrotransposon-Effector_Assoc"/>
</dbReference>
<dbReference type="InterPro" id="IPR043502">
    <property type="entry name" value="DNA/RNA_pol_sf"/>
</dbReference>
<dbReference type="OrthoDB" id="8058536at2759"/>
<evidence type="ECO:0008006" key="5">
    <source>
        <dbReference type="Google" id="ProtNLM"/>
    </source>
</evidence>
<gene>
    <name evidence="3" type="ORF">TSUD_390390</name>
</gene>